<evidence type="ECO:0000256" key="2">
    <source>
        <dbReference type="ARBA" id="ARBA00022723"/>
    </source>
</evidence>
<name>A0A7J5B4P1_9MICO</name>
<protein>
    <submittedName>
        <fullName evidence="7">Alcohol dehydrogenase catalytic domain-containing protein</fullName>
    </submittedName>
</protein>
<accession>A0A7J5B4P1</accession>
<comment type="similarity">
    <text evidence="5">Belongs to the zinc-containing alcohol dehydrogenase family.</text>
</comment>
<keyword evidence="3 5" id="KW-0862">Zinc</keyword>
<dbReference type="Gene3D" id="3.90.180.10">
    <property type="entry name" value="Medium-chain alcohol dehydrogenases, catalytic domain"/>
    <property type="match status" value="1"/>
</dbReference>
<dbReference type="PANTHER" id="PTHR43401:SF2">
    <property type="entry name" value="L-THREONINE 3-DEHYDROGENASE"/>
    <property type="match status" value="1"/>
</dbReference>
<dbReference type="InterPro" id="IPR013149">
    <property type="entry name" value="ADH-like_C"/>
</dbReference>
<dbReference type="PANTHER" id="PTHR43401">
    <property type="entry name" value="L-THREONINE 3-DEHYDROGENASE"/>
    <property type="match status" value="1"/>
</dbReference>
<dbReference type="SUPFAM" id="SSF50129">
    <property type="entry name" value="GroES-like"/>
    <property type="match status" value="1"/>
</dbReference>
<dbReference type="Pfam" id="PF00107">
    <property type="entry name" value="ADH_zinc_N"/>
    <property type="match status" value="1"/>
</dbReference>
<evidence type="ECO:0000256" key="1">
    <source>
        <dbReference type="ARBA" id="ARBA00001947"/>
    </source>
</evidence>
<sequence length="339" mass="35356">MRAAQYSGEHRIVVNEVEAPAPASGEVQIRVAYTGICGTDLHVLHGSMDARVDVPQAIGHEMSGTVESVGDGVTAFAAGDKVTVMPLDWCGTCPACKAGNSHICQNLNFVGIDSPGSLQELWNVREDLVVPLPASLSLEHAALVEPLAVACHDVARSRLTEGETAVVIGGGPIGQLIALVAAATGATVYVIEPNPERRALAERLGARTIDPTTSDAVAIIEEATGSAGADVVFEVAGVAVTALTAVDYAKVRGRVVLVAIHPNPVPINLHRVFWRELELLGARVYVRADFERAIELLASGAVPADDLITSVVGLSETQSAFDQLSGAAAMKILVNVQEG</sequence>
<dbReference type="EMBL" id="WBJX01000001">
    <property type="protein sequence ID" value="KAB1639138.1"/>
    <property type="molecule type" value="Genomic_DNA"/>
</dbReference>
<dbReference type="InterPro" id="IPR011032">
    <property type="entry name" value="GroES-like_sf"/>
</dbReference>
<evidence type="ECO:0000313" key="7">
    <source>
        <dbReference type="EMBL" id="KAB1639138.1"/>
    </source>
</evidence>
<evidence type="ECO:0000256" key="5">
    <source>
        <dbReference type="RuleBase" id="RU361277"/>
    </source>
</evidence>
<dbReference type="InterPro" id="IPR020843">
    <property type="entry name" value="ER"/>
</dbReference>
<evidence type="ECO:0000256" key="3">
    <source>
        <dbReference type="ARBA" id="ARBA00022833"/>
    </source>
</evidence>
<dbReference type="SMART" id="SM00829">
    <property type="entry name" value="PKS_ER"/>
    <property type="match status" value="1"/>
</dbReference>
<dbReference type="InterPro" id="IPR002328">
    <property type="entry name" value="ADH_Zn_CS"/>
</dbReference>
<proteinExistence type="inferred from homology"/>
<evidence type="ECO:0000259" key="6">
    <source>
        <dbReference type="SMART" id="SM00829"/>
    </source>
</evidence>
<dbReference type="SUPFAM" id="SSF51735">
    <property type="entry name" value="NAD(P)-binding Rossmann-fold domains"/>
    <property type="match status" value="1"/>
</dbReference>
<reference evidence="7 8" key="1">
    <citation type="submission" date="2019-09" db="EMBL/GenBank/DDBJ databases">
        <title>Phylogeny of genus Pseudoclavibacter and closely related genus.</title>
        <authorList>
            <person name="Li Y."/>
        </authorList>
    </citation>
    <scope>NUCLEOTIDE SEQUENCE [LARGE SCALE GENOMIC DNA]</scope>
    <source>
        <strain evidence="7 8">THG-MD12</strain>
    </source>
</reference>
<dbReference type="RefSeq" id="WP_151422155.1">
    <property type="nucleotide sequence ID" value="NZ_WBJX01000001.1"/>
</dbReference>
<dbReference type="InterPro" id="IPR013154">
    <property type="entry name" value="ADH-like_N"/>
</dbReference>
<dbReference type="GO" id="GO:0016491">
    <property type="term" value="F:oxidoreductase activity"/>
    <property type="evidence" value="ECO:0007669"/>
    <property type="project" value="UniProtKB-KW"/>
</dbReference>
<evidence type="ECO:0000256" key="4">
    <source>
        <dbReference type="ARBA" id="ARBA00023002"/>
    </source>
</evidence>
<dbReference type="GO" id="GO:0008270">
    <property type="term" value="F:zinc ion binding"/>
    <property type="evidence" value="ECO:0007669"/>
    <property type="project" value="InterPro"/>
</dbReference>
<comment type="caution">
    <text evidence="7">The sequence shown here is derived from an EMBL/GenBank/DDBJ whole genome shotgun (WGS) entry which is preliminary data.</text>
</comment>
<evidence type="ECO:0000313" key="8">
    <source>
        <dbReference type="Proteomes" id="UP000490386"/>
    </source>
</evidence>
<organism evidence="7 8">
    <name type="scientific">Pseudoclavibacter terrae</name>
    <dbReference type="NCBI Taxonomy" id="1530195"/>
    <lineage>
        <taxon>Bacteria</taxon>
        <taxon>Bacillati</taxon>
        <taxon>Actinomycetota</taxon>
        <taxon>Actinomycetes</taxon>
        <taxon>Micrococcales</taxon>
        <taxon>Microbacteriaceae</taxon>
        <taxon>Pseudoclavibacter</taxon>
    </lineage>
</organism>
<dbReference type="Proteomes" id="UP000490386">
    <property type="component" value="Unassembled WGS sequence"/>
</dbReference>
<dbReference type="AlphaFoldDB" id="A0A7J5B4P1"/>
<dbReference type="Gene3D" id="3.40.50.720">
    <property type="entry name" value="NAD(P)-binding Rossmann-like Domain"/>
    <property type="match status" value="1"/>
</dbReference>
<dbReference type="PROSITE" id="PS00059">
    <property type="entry name" value="ADH_ZINC"/>
    <property type="match status" value="1"/>
</dbReference>
<dbReference type="Pfam" id="PF08240">
    <property type="entry name" value="ADH_N"/>
    <property type="match status" value="1"/>
</dbReference>
<gene>
    <name evidence="7" type="ORF">F8O03_01985</name>
</gene>
<feature type="domain" description="Enoyl reductase (ER)" evidence="6">
    <location>
        <begin position="8"/>
        <end position="334"/>
    </location>
</feature>
<keyword evidence="2 5" id="KW-0479">Metal-binding</keyword>
<dbReference type="OrthoDB" id="9797931at2"/>
<comment type="cofactor">
    <cofactor evidence="1 5">
        <name>Zn(2+)</name>
        <dbReference type="ChEBI" id="CHEBI:29105"/>
    </cofactor>
</comment>
<keyword evidence="8" id="KW-1185">Reference proteome</keyword>
<dbReference type="InterPro" id="IPR036291">
    <property type="entry name" value="NAD(P)-bd_dom_sf"/>
</dbReference>
<dbReference type="InterPro" id="IPR050129">
    <property type="entry name" value="Zn_alcohol_dh"/>
</dbReference>
<keyword evidence="4" id="KW-0560">Oxidoreductase</keyword>